<evidence type="ECO:0000259" key="6">
    <source>
        <dbReference type="PROSITE" id="PS50003"/>
    </source>
</evidence>
<dbReference type="Pfam" id="PF06602">
    <property type="entry name" value="Myotub-related"/>
    <property type="match status" value="1"/>
</dbReference>
<keyword evidence="5" id="KW-0732">Signal</keyword>
<dbReference type="InterPro" id="IPR001849">
    <property type="entry name" value="PH_domain"/>
</dbReference>
<evidence type="ECO:0000313" key="10">
    <source>
        <dbReference type="EMBL" id="VDK67662.1"/>
    </source>
</evidence>
<dbReference type="SMART" id="SM00568">
    <property type="entry name" value="GRAM"/>
    <property type="match status" value="1"/>
</dbReference>
<dbReference type="SMART" id="SM00801">
    <property type="entry name" value="dDENN"/>
    <property type="match status" value="1"/>
</dbReference>
<dbReference type="InterPro" id="IPR010569">
    <property type="entry name" value="Myotubularin-like_Pase_dom"/>
</dbReference>
<keyword evidence="4" id="KW-0862">Zinc</keyword>
<feature type="domain" description="Phorbol-ester/DAG-type" evidence="7">
    <location>
        <begin position="1822"/>
        <end position="1873"/>
    </location>
</feature>
<evidence type="ECO:0000313" key="12">
    <source>
        <dbReference type="WBParaSite" id="nOo.2.0.1.t03013-RA"/>
    </source>
</evidence>
<dbReference type="PANTHER" id="PTHR10807:SF109">
    <property type="entry name" value="SET DOMAIN BINDING FACTOR, ISOFORM A"/>
    <property type="match status" value="1"/>
</dbReference>
<dbReference type="Gene3D" id="3.30.60.20">
    <property type="match status" value="1"/>
</dbReference>
<accession>A0A182E4T9</accession>
<dbReference type="Gene3D" id="2.30.29.30">
    <property type="entry name" value="Pleckstrin-homology domain (PH domain)/Phosphotyrosine-binding domain (PTB)"/>
    <property type="match status" value="1"/>
</dbReference>
<dbReference type="WBParaSite" id="nOo.2.0.1.t03013-RA">
    <property type="protein sequence ID" value="nOo.2.0.1.t03013-RA"/>
    <property type="gene ID" value="nOo.2.0.1.g03013"/>
</dbReference>
<evidence type="ECO:0000256" key="5">
    <source>
        <dbReference type="SAM" id="SignalP"/>
    </source>
</evidence>
<dbReference type="Gene3D" id="3.30.450.200">
    <property type="match status" value="1"/>
</dbReference>
<dbReference type="PROSITE" id="PS00479">
    <property type="entry name" value="ZF_DAG_PE_1"/>
    <property type="match status" value="1"/>
</dbReference>
<dbReference type="InterPro" id="IPR011993">
    <property type="entry name" value="PH-like_dom_sf"/>
</dbReference>
<dbReference type="InterPro" id="IPR005112">
    <property type="entry name" value="dDENN_dom"/>
</dbReference>
<evidence type="ECO:0000259" key="9">
    <source>
        <dbReference type="PROSITE" id="PS51339"/>
    </source>
</evidence>
<dbReference type="SMART" id="SM00109">
    <property type="entry name" value="C1"/>
    <property type="match status" value="1"/>
</dbReference>
<protein>
    <submittedName>
        <fullName evidence="12">UDENN domain-containing protein</fullName>
    </submittedName>
</protein>
<evidence type="ECO:0000259" key="7">
    <source>
        <dbReference type="PROSITE" id="PS50081"/>
    </source>
</evidence>
<feature type="domain" description="Myotubularin phosphatase" evidence="9">
    <location>
        <begin position="1160"/>
        <end position="1669"/>
    </location>
</feature>
<proteinExistence type="inferred from homology"/>
<dbReference type="FunFam" id="2.30.29.30:FF:000286">
    <property type="entry name" value="PH-protein kinase domain containing protein"/>
    <property type="match status" value="1"/>
</dbReference>
<dbReference type="OrthoDB" id="74314at2759"/>
<reference evidence="10 11" key="2">
    <citation type="submission" date="2018-08" db="EMBL/GenBank/DDBJ databases">
        <authorList>
            <person name="Laetsch R D."/>
            <person name="Stevens L."/>
            <person name="Kumar S."/>
            <person name="Blaxter L. M."/>
        </authorList>
    </citation>
    <scope>NUCLEOTIDE SEQUENCE [LARGE SCALE GENOMIC DNA]</scope>
</reference>
<feature type="signal peptide" evidence="5">
    <location>
        <begin position="1"/>
        <end position="20"/>
    </location>
</feature>
<keyword evidence="2" id="KW-0597">Phosphoprotein</keyword>
<dbReference type="InterPro" id="IPR002219">
    <property type="entry name" value="PKC_DAG/PE"/>
</dbReference>
<keyword evidence="3" id="KW-0479">Metal-binding</keyword>
<dbReference type="InterPro" id="IPR001194">
    <property type="entry name" value="cDENN_dom"/>
</dbReference>
<evidence type="ECO:0000256" key="2">
    <source>
        <dbReference type="ARBA" id="ARBA00022553"/>
    </source>
</evidence>
<dbReference type="GO" id="GO:0005737">
    <property type="term" value="C:cytoplasm"/>
    <property type="evidence" value="ECO:0007669"/>
    <property type="project" value="TreeGrafter"/>
</dbReference>
<dbReference type="InterPro" id="IPR037516">
    <property type="entry name" value="Tripartite_DENN"/>
</dbReference>
<dbReference type="Pfam" id="PF02141">
    <property type="entry name" value="DENN"/>
    <property type="match status" value="1"/>
</dbReference>
<dbReference type="PROSITE" id="PS50211">
    <property type="entry name" value="DENN"/>
    <property type="match status" value="1"/>
</dbReference>
<dbReference type="SMART" id="SM00800">
    <property type="entry name" value="uDENN"/>
    <property type="match status" value="1"/>
</dbReference>
<feature type="domain" description="UDENN" evidence="8">
    <location>
        <begin position="54"/>
        <end position="473"/>
    </location>
</feature>
<dbReference type="GO" id="GO:0016020">
    <property type="term" value="C:membrane"/>
    <property type="evidence" value="ECO:0007669"/>
    <property type="project" value="TreeGrafter"/>
</dbReference>
<dbReference type="InterPro" id="IPR005113">
    <property type="entry name" value="uDENN_dom"/>
</dbReference>
<dbReference type="Pfam" id="PF03456">
    <property type="entry name" value="uDENN"/>
    <property type="match status" value="1"/>
</dbReference>
<dbReference type="Pfam" id="PF12335">
    <property type="entry name" value="SBF2"/>
    <property type="match status" value="1"/>
</dbReference>
<dbReference type="PANTHER" id="PTHR10807">
    <property type="entry name" value="MYOTUBULARIN-RELATED"/>
    <property type="match status" value="1"/>
</dbReference>
<evidence type="ECO:0000259" key="8">
    <source>
        <dbReference type="PROSITE" id="PS50211"/>
    </source>
</evidence>
<evidence type="ECO:0000313" key="11">
    <source>
        <dbReference type="Proteomes" id="UP000271087"/>
    </source>
</evidence>
<dbReference type="SMART" id="SM00233">
    <property type="entry name" value="PH"/>
    <property type="match status" value="1"/>
</dbReference>
<dbReference type="CDD" id="cd13208">
    <property type="entry name" value="PH-GRAM_MTMR5_MTMR13"/>
    <property type="match status" value="1"/>
</dbReference>
<dbReference type="STRING" id="42157.A0A182E4T9"/>
<dbReference type="Pfam" id="PF02893">
    <property type="entry name" value="GRAM"/>
    <property type="match status" value="1"/>
</dbReference>
<organism evidence="12">
    <name type="scientific">Onchocerca ochengi</name>
    <name type="common">Filarial nematode worm</name>
    <dbReference type="NCBI Taxonomy" id="42157"/>
    <lineage>
        <taxon>Eukaryota</taxon>
        <taxon>Metazoa</taxon>
        <taxon>Ecdysozoa</taxon>
        <taxon>Nematoda</taxon>
        <taxon>Chromadorea</taxon>
        <taxon>Rhabditida</taxon>
        <taxon>Spirurina</taxon>
        <taxon>Spiruromorpha</taxon>
        <taxon>Filarioidea</taxon>
        <taxon>Onchocercidae</taxon>
        <taxon>Onchocerca</taxon>
    </lineage>
</organism>
<evidence type="ECO:0000256" key="1">
    <source>
        <dbReference type="ARBA" id="ARBA00007471"/>
    </source>
</evidence>
<feature type="domain" description="PH" evidence="6">
    <location>
        <begin position="1916"/>
        <end position="2014"/>
    </location>
</feature>
<dbReference type="Proteomes" id="UP000271087">
    <property type="component" value="Unassembled WGS sequence"/>
</dbReference>
<dbReference type="CDD" id="cd00029">
    <property type="entry name" value="C1"/>
    <property type="match status" value="1"/>
</dbReference>
<dbReference type="Pfam" id="PF00130">
    <property type="entry name" value="C1_1"/>
    <property type="match status" value="1"/>
</dbReference>
<dbReference type="EMBL" id="UYRW01000533">
    <property type="protein sequence ID" value="VDK67662.1"/>
    <property type="molecule type" value="Genomic_DNA"/>
</dbReference>
<keyword evidence="11" id="KW-1185">Reference proteome</keyword>
<comment type="similarity">
    <text evidence="1">Belongs to the protein-tyrosine phosphatase family. Non-receptor class myotubularin subfamily.</text>
</comment>
<dbReference type="SUPFAM" id="SSF50729">
    <property type="entry name" value="PH domain-like"/>
    <property type="match status" value="1"/>
</dbReference>
<evidence type="ECO:0000256" key="3">
    <source>
        <dbReference type="ARBA" id="ARBA00022723"/>
    </source>
</evidence>
<dbReference type="InterPro" id="IPR029021">
    <property type="entry name" value="Prot-tyrosine_phosphatase-like"/>
</dbReference>
<dbReference type="PROSITE" id="PS50081">
    <property type="entry name" value="ZF_DAG_PE_2"/>
    <property type="match status" value="1"/>
</dbReference>
<dbReference type="InterPro" id="IPR030564">
    <property type="entry name" value="Myotubularin"/>
</dbReference>
<sequence>MTGLLIHLLQLLSVSHNLLSLSPPTPTIIRKRFNVLPGFTVMLECEGTSTRLADYVVIIEFDETQIHSRKRSFLGHGSSVGNIVQRFPKYDWSDISLSPSLEVFSQPQGWALSTEMRPVCFFANTLTDIMGARQYACCLQVYEPCGDGIEEVDDTRSDEGPSLFKPKVIVILSRFPFFDLFRNCLNRILLALLESDDKAELMISTLLSQVYLTPGMPAVSFCLGNDRFSVRAPKSPTIPVTSDKVTLFLQQLGTIYNILTLLCAVMTDHKILFRSSSLSLLADSCYALRSLLYPFDYPHTYVPVLPELLIEYLESPTPYIMGVLNTVRIRYTDLDAVIVDLDVGAVYVPPSITIPVIPQPFHQQLTSSLQMVLFPGLATADYAWKVGQPPFPACEVQDKRIRACFLRFFADLLVGYRCCLEVIRVYTPPLIVFHKSAFLGLRQFSSCPLIRAFLDSLLFQSFISDRGLPFRICDLFDELVAQISEQSNGQLTLRTTSIETITETAEKLLENERQETPFSITPFVTQQRFTVSFSSTKLRLINDDLVSQVIKRKLKTTSNKVAPVLCPRRVHATPWIIAKEERMGAVSRRLQVLSSCLHHIFDFKLSDARKIMCAVELSMRSVNARVAFCQLLWKNLVPVNRATLFPQQFELIVRLMNCALSQESREDEHGIAYAMLYLSNIYCRRLTAGVHQFAYTCIQEHAVWDNQQFWEAAFFHDIHRQIRRLYLPAREESDCPFPLKENVTDTWNLMEKPSGMDLVSDQLASMSSVKDDEIEKRAIDENSIVYGQAKHYINLMVYMRVPLDVSKLRRVNVRELERRSDRSGKKRDFDEETELSVSESEVESGFIEADSTDLGNSTVRWISRLIDRICSSAGLEQLQIESLCGEIPGFVALHIDNLEQVYTESKRLSPLHKPKLLQPALLLPSERIVIGGLRVFLLADGRVTSTTCGETPQSLLPAEGAIFLTNYRVVFKGQPCDLFLCEQVVVRSMTVMSITKEKLIGDTSSQSSQLEGIPVRVAHQLHDAFQIRSSSFQLMKFAFDEEVPSEKAEEFMETLSSLRWASVLPHTLFAYSAASSVLSSTLGGITSKHKYGTMKELKKALMRNPLKERKRFRAPPKALPSIPKNGDASTLNVLSPGASPHSSKNDYLDLSGEMIDPTTSGLHRHYLVDYDRLGLNHGSFRLTNANRRYELTKSYPNIIVVPANTPDDNFTKIGKGFRHCRFPVITWKSDNGALLARGAGFTAQTVVSRLRKQANFLGNSDNQNMGYNGSYMSLNSRDMALPNSVELQERYVSMFAALSPRMANGDGHSLMSESVESLLSLYSMITADGLSLNSGTPDLYRKSQTDIARHAANFVRNSGGRSGIKPANGDRFVGYVDNNIQPRHTNLGRGQTVKPLISLTRKALYVLGDRNQAKMLKLDKRCEFIPVNYPSAHNVKIAFKKFLRAACPSWPLYVDPSLTFLKQIDESLWLHMVSSLLHLACAIVDLIDVQLSTVVICIEDGWDATCQLTALSELLLDPYYRTFEGFRVLVEKEWLAFGHRFSHRHNHTAASQSSGIAPMFLLFLDAVHQTWEQYPSAFEFNDFYLRFLAYHSTSACFRTFLHDSEAERIKFDSLTLSAGEPRAASLWTYIDQKRLGSPLFDNFMYVAEMHTVLRPQSSVASITLWPFYCEDHLAHGSPYDIETAEMEQQQREDEHQESLVDVGASVSISRRLLDANYRCTHFLLLDSFSSLIERFIRLRPLRTSEDEKAVESWHTLVVTANDRATQISCFRNDDDVNTVSIWHRYVQRAVQKKETVKLLLHGISRQQSSSRLRDSTTSTNSGHHFVTQQVTPGDACAVCHQNVPGVVVRTVHRCLGCGMVCHEKCSALVSSTCPNMEEKRLVVTAKCDIPPVSRRSATYTADTRTLTMSASCPHAGATYSGFLMKKGATFKMWKPRWFVLDSNRHQLRYYENETDMNCRGVIDLADVKSVEIAASHALRKPLLEVRTSRRAYSLLADTKADADLWLEKILAALHD</sequence>
<dbReference type="SMART" id="SM00799">
    <property type="entry name" value="DENN"/>
    <property type="match status" value="1"/>
</dbReference>
<feature type="chain" id="PRO_5043137398" evidence="5">
    <location>
        <begin position="21"/>
        <end position="2015"/>
    </location>
</feature>
<dbReference type="PROSITE" id="PS50003">
    <property type="entry name" value="PH_DOMAIN"/>
    <property type="match status" value="1"/>
</dbReference>
<dbReference type="SUPFAM" id="SSF57889">
    <property type="entry name" value="Cysteine-rich domain"/>
    <property type="match status" value="1"/>
</dbReference>
<dbReference type="Pfam" id="PF00169">
    <property type="entry name" value="PH"/>
    <property type="match status" value="1"/>
</dbReference>
<dbReference type="CDD" id="cd14534">
    <property type="entry name" value="PTP-MTMR5-like"/>
    <property type="match status" value="1"/>
</dbReference>
<dbReference type="SUPFAM" id="SSF52799">
    <property type="entry name" value="(Phosphotyrosine protein) phosphatases II"/>
    <property type="match status" value="1"/>
</dbReference>
<dbReference type="InterPro" id="IPR046349">
    <property type="entry name" value="C1-like_sf"/>
</dbReference>
<reference evidence="12" key="1">
    <citation type="submission" date="2016-06" db="UniProtKB">
        <authorList>
            <consortium name="WormBaseParasite"/>
        </authorList>
    </citation>
    <scope>IDENTIFICATION</scope>
</reference>
<name>A0A182E4T9_ONCOC</name>
<evidence type="ECO:0000256" key="4">
    <source>
        <dbReference type="ARBA" id="ARBA00022833"/>
    </source>
</evidence>
<dbReference type="InterPro" id="IPR004182">
    <property type="entry name" value="GRAM"/>
</dbReference>
<dbReference type="PROSITE" id="PS51339">
    <property type="entry name" value="PPASE_MYOTUBULARIN"/>
    <property type="match status" value="1"/>
</dbReference>
<dbReference type="InterPro" id="IPR043153">
    <property type="entry name" value="DENN_C"/>
</dbReference>
<dbReference type="Gene3D" id="3.40.50.11500">
    <property type="match status" value="1"/>
</dbReference>
<gene>
    <name evidence="10" type="ORF">NOO_LOCUS3013</name>
</gene>
<dbReference type="InterPro" id="IPR022096">
    <property type="entry name" value="SBF1/SBF2"/>
</dbReference>
<dbReference type="GO" id="GO:0005085">
    <property type="term" value="F:guanyl-nucleotide exchange factor activity"/>
    <property type="evidence" value="ECO:0007669"/>
    <property type="project" value="TreeGrafter"/>
</dbReference>
<dbReference type="GO" id="GO:0046872">
    <property type="term" value="F:metal ion binding"/>
    <property type="evidence" value="ECO:0007669"/>
    <property type="project" value="UniProtKB-KW"/>
</dbReference>